<gene>
    <name evidence="3" type="ORF">IAB70_06035</name>
</gene>
<dbReference type="AlphaFoldDB" id="A0A9D1M257"/>
<dbReference type="SUPFAM" id="SSF53756">
    <property type="entry name" value="UDP-Glycosyltransferase/glycogen phosphorylase"/>
    <property type="match status" value="1"/>
</dbReference>
<sequence length="358" mass="41719">MDVGGAETFIMNLYRNIDRSQIQFDFLVSRDGFFDEEIRTLGGRIFKIPYLTDVGQIQYVKRLKEFFRTHHEYKIIHSHIDQVSGLILQVANKSDIPIRIAHSHSTRNTNGILGKIYKRYLQNKINKNATDLLACGDDAAKWLYQKRAERAMIVKNGIEIEKFEFSNEKRKKIRNELKIQDSTVLIGHVGRFAKVKNHNFLIEVFKEYHNKNKNSKLVLVGDGPLRKEVEEKVEKLDLKDCVLFLGVRMDVNYVYSALDVLVFPSLFEGLSFTLIEAQGAGLPIYMSDNIDSKTKITERVKEISLKETPKQWAEQIEILPLETRKCELQKIEENGYDIKETARKMERLYRSKERNLIE</sequence>
<comment type="caution">
    <text evidence="3">The sequence shown here is derived from an EMBL/GenBank/DDBJ whole genome shotgun (WGS) entry which is preliminary data.</text>
</comment>
<dbReference type="GO" id="GO:0016757">
    <property type="term" value="F:glycosyltransferase activity"/>
    <property type="evidence" value="ECO:0007669"/>
    <property type="project" value="InterPro"/>
</dbReference>
<dbReference type="InterPro" id="IPR050194">
    <property type="entry name" value="Glycosyltransferase_grp1"/>
</dbReference>
<dbReference type="Gene3D" id="3.40.50.2000">
    <property type="entry name" value="Glycogen Phosphorylase B"/>
    <property type="match status" value="2"/>
</dbReference>
<dbReference type="Pfam" id="PF13439">
    <property type="entry name" value="Glyco_transf_4"/>
    <property type="match status" value="1"/>
</dbReference>
<dbReference type="InterPro" id="IPR028098">
    <property type="entry name" value="Glyco_trans_4-like_N"/>
</dbReference>
<proteinExistence type="predicted"/>
<evidence type="ECO:0000313" key="3">
    <source>
        <dbReference type="EMBL" id="HIU52151.1"/>
    </source>
</evidence>
<feature type="domain" description="Glycosyl transferase family 1" evidence="1">
    <location>
        <begin position="170"/>
        <end position="320"/>
    </location>
</feature>
<evidence type="ECO:0000259" key="1">
    <source>
        <dbReference type="Pfam" id="PF00534"/>
    </source>
</evidence>
<accession>A0A9D1M257</accession>
<reference evidence="3" key="2">
    <citation type="journal article" date="2021" name="PeerJ">
        <title>Extensive microbial diversity within the chicken gut microbiome revealed by metagenomics and culture.</title>
        <authorList>
            <person name="Gilroy R."/>
            <person name="Ravi A."/>
            <person name="Getino M."/>
            <person name="Pursley I."/>
            <person name="Horton D.L."/>
            <person name="Alikhan N.F."/>
            <person name="Baker D."/>
            <person name="Gharbi K."/>
            <person name="Hall N."/>
            <person name="Watson M."/>
            <person name="Adriaenssens E.M."/>
            <person name="Foster-Nyarko E."/>
            <person name="Jarju S."/>
            <person name="Secka A."/>
            <person name="Antonio M."/>
            <person name="Oren A."/>
            <person name="Chaudhuri R.R."/>
            <person name="La Ragione R."/>
            <person name="Hildebrand F."/>
            <person name="Pallen M.J."/>
        </authorList>
    </citation>
    <scope>NUCLEOTIDE SEQUENCE</scope>
    <source>
        <strain evidence="3">CHK195-15760</strain>
    </source>
</reference>
<dbReference type="InterPro" id="IPR001296">
    <property type="entry name" value="Glyco_trans_1"/>
</dbReference>
<organism evidence="3 4">
    <name type="scientific">Candidatus Merdicola faecigallinarum</name>
    <dbReference type="NCBI Taxonomy" id="2840862"/>
    <lineage>
        <taxon>Bacteria</taxon>
        <taxon>Bacillati</taxon>
        <taxon>Bacillota</taxon>
        <taxon>Clostridia</taxon>
        <taxon>Candidatus Merdicola</taxon>
    </lineage>
</organism>
<dbReference type="Proteomes" id="UP000824093">
    <property type="component" value="Unassembled WGS sequence"/>
</dbReference>
<reference evidence="3" key="1">
    <citation type="submission" date="2020-10" db="EMBL/GenBank/DDBJ databases">
        <authorList>
            <person name="Gilroy R."/>
        </authorList>
    </citation>
    <scope>NUCLEOTIDE SEQUENCE</scope>
    <source>
        <strain evidence="3">CHK195-15760</strain>
    </source>
</reference>
<dbReference type="Pfam" id="PF00534">
    <property type="entry name" value="Glycos_transf_1"/>
    <property type="match status" value="1"/>
</dbReference>
<dbReference type="PANTHER" id="PTHR45947">
    <property type="entry name" value="SULFOQUINOVOSYL TRANSFERASE SQD2"/>
    <property type="match status" value="1"/>
</dbReference>
<evidence type="ECO:0000259" key="2">
    <source>
        <dbReference type="Pfam" id="PF13439"/>
    </source>
</evidence>
<dbReference type="PANTHER" id="PTHR45947:SF3">
    <property type="entry name" value="SULFOQUINOVOSYL TRANSFERASE SQD2"/>
    <property type="match status" value="1"/>
</dbReference>
<name>A0A9D1M257_9FIRM</name>
<dbReference type="EMBL" id="DVNH01000047">
    <property type="protein sequence ID" value="HIU52151.1"/>
    <property type="molecule type" value="Genomic_DNA"/>
</dbReference>
<dbReference type="CDD" id="cd03812">
    <property type="entry name" value="GT4_CapH-like"/>
    <property type="match status" value="1"/>
</dbReference>
<feature type="domain" description="Glycosyltransferase subfamily 4-like N-terminal" evidence="2">
    <location>
        <begin position="3"/>
        <end position="161"/>
    </location>
</feature>
<protein>
    <submittedName>
        <fullName evidence="3">Glycosyltransferase family 1 protein</fullName>
    </submittedName>
</protein>
<evidence type="ECO:0000313" key="4">
    <source>
        <dbReference type="Proteomes" id="UP000824093"/>
    </source>
</evidence>